<protein>
    <submittedName>
        <fullName evidence="2">Uncharacterized protein</fullName>
    </submittedName>
</protein>
<name>A0A6A6SHJ0_9PLEO</name>
<feature type="region of interest" description="Disordered" evidence="1">
    <location>
        <begin position="1"/>
        <end position="28"/>
    </location>
</feature>
<keyword evidence="3" id="KW-1185">Reference proteome</keyword>
<feature type="compositionally biased region" description="Acidic residues" evidence="1">
    <location>
        <begin position="190"/>
        <end position="212"/>
    </location>
</feature>
<dbReference type="Proteomes" id="UP000799324">
    <property type="component" value="Unassembled WGS sequence"/>
</dbReference>
<proteinExistence type="predicted"/>
<evidence type="ECO:0000313" key="2">
    <source>
        <dbReference type="EMBL" id="KAF2647335.1"/>
    </source>
</evidence>
<feature type="region of interest" description="Disordered" evidence="1">
    <location>
        <begin position="185"/>
        <end position="232"/>
    </location>
</feature>
<dbReference type="EMBL" id="MU004633">
    <property type="protein sequence ID" value="KAF2647335.1"/>
    <property type="molecule type" value="Genomic_DNA"/>
</dbReference>
<evidence type="ECO:0000313" key="3">
    <source>
        <dbReference type="Proteomes" id="UP000799324"/>
    </source>
</evidence>
<feature type="compositionally biased region" description="Basic and acidic residues" evidence="1">
    <location>
        <begin position="213"/>
        <end position="224"/>
    </location>
</feature>
<accession>A0A6A6SHJ0</accession>
<organism evidence="2 3">
    <name type="scientific">Lophiostoma macrostomum CBS 122681</name>
    <dbReference type="NCBI Taxonomy" id="1314788"/>
    <lineage>
        <taxon>Eukaryota</taxon>
        <taxon>Fungi</taxon>
        <taxon>Dikarya</taxon>
        <taxon>Ascomycota</taxon>
        <taxon>Pezizomycotina</taxon>
        <taxon>Dothideomycetes</taxon>
        <taxon>Pleosporomycetidae</taxon>
        <taxon>Pleosporales</taxon>
        <taxon>Lophiostomataceae</taxon>
        <taxon>Lophiostoma</taxon>
    </lineage>
</organism>
<dbReference type="AlphaFoldDB" id="A0A6A6SHJ0"/>
<sequence>MPVNIIPRSMDEPPPSSSSNGPPQLEDTDVFPALPISNGVQSSSLPVSHSKNICKERAEYSHALQKVGTYATVLTNGTDKTCYPSTLYAYMHGFVYFPQLPKELRAEVYEWAMAGPRYTIDIRNFFLHNFPAVCFATVEAMQIFVATRTIQVRHPDDCNTVLMVMTSVRSGLECIGKVDLAGLGNHREEDDGDEDEGYNDDNEGEEADDDEERGSGDVGDKYDLQDDGEDDVYHKDSTNPYMELLKCWPLSEHALARRIVKFYKLDELLHCTNMSTIKFATGRDSVPKSTYLVAEWIKAEFKKRTGKSVKVFVELQ</sequence>
<reference evidence="2" key="1">
    <citation type="journal article" date="2020" name="Stud. Mycol.">
        <title>101 Dothideomycetes genomes: a test case for predicting lifestyles and emergence of pathogens.</title>
        <authorList>
            <person name="Haridas S."/>
            <person name="Albert R."/>
            <person name="Binder M."/>
            <person name="Bloem J."/>
            <person name="Labutti K."/>
            <person name="Salamov A."/>
            <person name="Andreopoulos B."/>
            <person name="Baker S."/>
            <person name="Barry K."/>
            <person name="Bills G."/>
            <person name="Bluhm B."/>
            <person name="Cannon C."/>
            <person name="Castanera R."/>
            <person name="Culley D."/>
            <person name="Daum C."/>
            <person name="Ezra D."/>
            <person name="Gonzalez J."/>
            <person name="Henrissat B."/>
            <person name="Kuo A."/>
            <person name="Liang C."/>
            <person name="Lipzen A."/>
            <person name="Lutzoni F."/>
            <person name="Magnuson J."/>
            <person name="Mondo S."/>
            <person name="Nolan M."/>
            <person name="Ohm R."/>
            <person name="Pangilinan J."/>
            <person name="Park H.-J."/>
            <person name="Ramirez L."/>
            <person name="Alfaro M."/>
            <person name="Sun H."/>
            <person name="Tritt A."/>
            <person name="Yoshinaga Y."/>
            <person name="Zwiers L.-H."/>
            <person name="Turgeon B."/>
            <person name="Goodwin S."/>
            <person name="Spatafora J."/>
            <person name="Crous P."/>
            <person name="Grigoriev I."/>
        </authorList>
    </citation>
    <scope>NUCLEOTIDE SEQUENCE</scope>
    <source>
        <strain evidence="2">CBS 122681</strain>
    </source>
</reference>
<evidence type="ECO:0000256" key="1">
    <source>
        <dbReference type="SAM" id="MobiDB-lite"/>
    </source>
</evidence>
<gene>
    <name evidence="2" type="ORF">K491DRAFT_723527</name>
</gene>